<dbReference type="InterPro" id="IPR009003">
    <property type="entry name" value="Peptidase_S1_PA"/>
</dbReference>
<dbReference type="GO" id="GO:0005576">
    <property type="term" value="C:extracellular region"/>
    <property type="evidence" value="ECO:0007669"/>
    <property type="project" value="UniProtKB-SubCell"/>
</dbReference>
<keyword evidence="4" id="KW-1199">Hemostasis impairing toxin</keyword>
<dbReference type="AlphaFoldDB" id="A0A8S4EKK5"/>
<feature type="chain" id="PRO_5035881223" evidence="8">
    <location>
        <begin position="19"/>
        <end position="471"/>
    </location>
</feature>
<dbReference type="EMBL" id="CAJHNJ030000018">
    <property type="protein sequence ID" value="CAG9116351.1"/>
    <property type="molecule type" value="Genomic_DNA"/>
</dbReference>
<evidence type="ECO:0000256" key="4">
    <source>
        <dbReference type="ARBA" id="ARBA00023240"/>
    </source>
</evidence>
<keyword evidence="7" id="KW-0378">Hydrolase</keyword>
<keyword evidence="8" id="KW-0732">Signal</keyword>
<comment type="function">
    <text evidence="5">Fibrinolytic activity; shows preferential cleavage of Arg-Gly bonds in all three fibrinogen chains. Contact with the caterpillars causes severe bleeding, due the anticoagulant effect of the protein.</text>
</comment>
<dbReference type="PRINTS" id="PR00722">
    <property type="entry name" value="CHYMOTRYPSIN"/>
</dbReference>
<dbReference type="PROSITE" id="PS00135">
    <property type="entry name" value="TRYPSIN_SER"/>
    <property type="match status" value="1"/>
</dbReference>
<evidence type="ECO:0000256" key="3">
    <source>
        <dbReference type="ARBA" id="ARBA00023157"/>
    </source>
</evidence>
<evidence type="ECO:0000256" key="7">
    <source>
        <dbReference type="RuleBase" id="RU363034"/>
    </source>
</evidence>
<dbReference type="GO" id="GO:0004252">
    <property type="term" value="F:serine-type endopeptidase activity"/>
    <property type="evidence" value="ECO:0007669"/>
    <property type="project" value="InterPro"/>
</dbReference>
<dbReference type="InterPro" id="IPR001254">
    <property type="entry name" value="Trypsin_dom"/>
</dbReference>
<comment type="caution">
    <text evidence="10">The sequence shown here is derived from an EMBL/GenBank/DDBJ whole genome shotgun (WGS) entry which is preliminary data.</text>
</comment>
<dbReference type="PANTHER" id="PTHR24252">
    <property type="entry name" value="ACROSIN-RELATED"/>
    <property type="match status" value="1"/>
</dbReference>
<dbReference type="InterPro" id="IPR018114">
    <property type="entry name" value="TRYPSIN_HIS"/>
</dbReference>
<keyword evidence="7" id="KW-0645">Protease</keyword>
<accession>A0A8S4EKK5</accession>
<dbReference type="PANTHER" id="PTHR24252:SF7">
    <property type="entry name" value="HYALIN"/>
    <property type="match status" value="1"/>
</dbReference>
<feature type="domain" description="Peptidase S1" evidence="9">
    <location>
        <begin position="231"/>
        <end position="471"/>
    </location>
</feature>
<gene>
    <name evidence="10" type="ORF">PLXY2_LOCUS6038</name>
</gene>
<dbReference type="PROSITE" id="PS50240">
    <property type="entry name" value="TRYPSIN_DOM"/>
    <property type="match status" value="2"/>
</dbReference>
<dbReference type="InterPro" id="IPR001314">
    <property type="entry name" value="Peptidase_S1A"/>
</dbReference>
<dbReference type="SUPFAM" id="SSF50494">
    <property type="entry name" value="Trypsin-like serine proteases"/>
    <property type="match status" value="2"/>
</dbReference>
<keyword evidence="6" id="KW-1205">Fibrinolytic toxin</keyword>
<dbReference type="Pfam" id="PF00089">
    <property type="entry name" value="Trypsin"/>
    <property type="match status" value="2"/>
</dbReference>
<sequence length="471" mass="50726">MISFSWAILIFTVTAATAYQPPNNYIVGGQNASIEAYPSIVQLEGYLSFDDEWLGLGGATILTERWLVTAAHCLDAAPILGLEKMRVIAGTSIRGDGQFFQLKSYIVHPDYAIRSPFDADIGLVELLQPLTWSDAVQPAPINAFGNELPDDSAVQAVGWGDTVGETMGENYADILQEVTLYTVGNAECKKAYEDEDIVTENMLCAGSRGVGDVDACEATAATAFQPPTTFIVGGDNATIEAYPSAVQLEVRKPLTGEWILICGATILSERWVVSAAHCLAPIVPIVGLEGMRSRAGSNIRGEGGQVTSIKSYLVHPEYSIVSVYDADIALAQLERPLTWSDAVQPAPINAFGNELPDESAVQVGENLSSEDDYADILQQLTLYTISNAECRRRYSDVDIITDNMICADDQGLVEKDACNGDSGGPMYYKNRDTQILVGIVSFGPLPCPSPLKPAGFVKVSAYTNWIVENAV</sequence>
<protein>
    <submittedName>
        <fullName evidence="10">(diamondback moth) hypothetical protein</fullName>
    </submittedName>
</protein>
<keyword evidence="11" id="KW-1185">Reference proteome</keyword>
<dbReference type="SMART" id="SM00020">
    <property type="entry name" value="Tryp_SPc"/>
    <property type="match status" value="2"/>
</dbReference>
<organism evidence="10 11">
    <name type="scientific">Plutella xylostella</name>
    <name type="common">Diamondback moth</name>
    <name type="synonym">Plutella maculipennis</name>
    <dbReference type="NCBI Taxonomy" id="51655"/>
    <lineage>
        <taxon>Eukaryota</taxon>
        <taxon>Metazoa</taxon>
        <taxon>Ecdysozoa</taxon>
        <taxon>Arthropoda</taxon>
        <taxon>Hexapoda</taxon>
        <taxon>Insecta</taxon>
        <taxon>Pterygota</taxon>
        <taxon>Neoptera</taxon>
        <taxon>Endopterygota</taxon>
        <taxon>Lepidoptera</taxon>
        <taxon>Glossata</taxon>
        <taxon>Ditrysia</taxon>
        <taxon>Yponomeutoidea</taxon>
        <taxon>Plutellidae</taxon>
        <taxon>Plutella</taxon>
    </lineage>
</organism>
<dbReference type="InterPro" id="IPR033116">
    <property type="entry name" value="TRYPSIN_SER"/>
</dbReference>
<dbReference type="InterPro" id="IPR043504">
    <property type="entry name" value="Peptidase_S1_PA_chymotrypsin"/>
</dbReference>
<dbReference type="CDD" id="cd00190">
    <property type="entry name" value="Tryp_SPc"/>
    <property type="match status" value="2"/>
</dbReference>
<feature type="signal peptide" evidence="8">
    <location>
        <begin position="1"/>
        <end position="18"/>
    </location>
</feature>
<evidence type="ECO:0000256" key="2">
    <source>
        <dbReference type="ARBA" id="ARBA00022656"/>
    </source>
</evidence>
<dbReference type="Proteomes" id="UP000653454">
    <property type="component" value="Unassembled WGS sequence"/>
</dbReference>
<keyword evidence="7" id="KW-0720">Serine protease</keyword>
<name>A0A8S4EKK5_PLUXY</name>
<evidence type="ECO:0000313" key="11">
    <source>
        <dbReference type="Proteomes" id="UP000653454"/>
    </source>
</evidence>
<dbReference type="Gene3D" id="2.40.10.10">
    <property type="entry name" value="Trypsin-like serine proteases"/>
    <property type="match status" value="2"/>
</dbReference>
<evidence type="ECO:0000313" key="10">
    <source>
        <dbReference type="EMBL" id="CAG9116351.1"/>
    </source>
</evidence>
<evidence type="ECO:0000256" key="5">
    <source>
        <dbReference type="ARBA" id="ARBA00055534"/>
    </source>
</evidence>
<reference evidence="10" key="1">
    <citation type="submission" date="2020-11" db="EMBL/GenBank/DDBJ databases">
        <authorList>
            <person name="Whiteford S."/>
        </authorList>
    </citation>
    <scope>NUCLEOTIDE SEQUENCE</scope>
</reference>
<evidence type="ECO:0000259" key="9">
    <source>
        <dbReference type="PROSITE" id="PS50240"/>
    </source>
</evidence>
<dbReference type="GO" id="GO:0006508">
    <property type="term" value="P:proteolysis"/>
    <property type="evidence" value="ECO:0007669"/>
    <property type="project" value="UniProtKB-KW"/>
</dbReference>
<evidence type="ECO:0000256" key="6">
    <source>
        <dbReference type="ARBA" id="ARBA00084094"/>
    </source>
</evidence>
<dbReference type="PROSITE" id="PS00134">
    <property type="entry name" value="TRYPSIN_HIS"/>
    <property type="match status" value="1"/>
</dbReference>
<evidence type="ECO:0000256" key="1">
    <source>
        <dbReference type="ARBA" id="ARBA00004239"/>
    </source>
</evidence>
<proteinExistence type="predicted"/>
<dbReference type="GO" id="GO:0090729">
    <property type="term" value="F:toxin activity"/>
    <property type="evidence" value="ECO:0007669"/>
    <property type="project" value="UniProtKB-KW"/>
</dbReference>
<keyword evidence="3" id="KW-1015">Disulfide bond</keyword>
<comment type="subcellular location">
    <subcellularLocation>
        <location evidence="1">Secreted</location>
        <location evidence="1">Extracellular space</location>
    </subcellularLocation>
</comment>
<dbReference type="FunFam" id="2.40.10.10:FF:000068">
    <property type="entry name" value="transmembrane protease serine 2"/>
    <property type="match status" value="1"/>
</dbReference>
<evidence type="ECO:0000256" key="8">
    <source>
        <dbReference type="SAM" id="SignalP"/>
    </source>
</evidence>
<keyword evidence="2" id="KW-0800">Toxin</keyword>
<feature type="domain" description="Peptidase S1" evidence="9">
    <location>
        <begin position="26"/>
        <end position="233"/>
    </location>
</feature>